<protein>
    <submittedName>
        <fullName evidence="1">13348_t:CDS:1</fullName>
    </submittedName>
</protein>
<evidence type="ECO:0000313" key="1">
    <source>
        <dbReference type="EMBL" id="CAG8537565.1"/>
    </source>
</evidence>
<sequence>SREIKMLDKYKLKKLGKELDENLNDWKTLYQNILDAFKIQYNPVSQCAKTEFLVIDLVIDLNKVFANRERIEARIIRIFGDVVQIPENLVIRDLDDDYNVILIVARRIEIKPGCRIFVNNEKKDPFRLVIYAMEIPLDLIIEIKSIHDTVTNKFTSNRECKHIGGMLSMQDGRFEYIKYFEKFDTNILQKKAFNKMLQFSLQIACALFYDEPKITQSILTWIIEITAQSQSEMVKEIYYHGLAVFERFKILKERMERTNQVRFVPPLDKKQYWKYIEAFMKTVNSYEIEYLTLLENRDINKLERKKLKLLLNDCNDAKQMFQRFEEESNNLYQSSYEVIKKAKGDLEKRKEEVINARIAFEDGINEWRRKQKFAAKKQIAIDIFEILLIIGKIIIQSGSIIGLIKTVKDVSNSIQNIFKDIFAKKIMDIFSSDDVEKIEKLYNPDDATKIMKLNDIIKEIIKSKHEIESYREIAKERTNIKDEDGEIELLNIDKLAKVLETKDQKGILLSTEWKLIHENIEKLLKLPIDKKIEGAKEYLNSLKNFFLFIDSYIKAKIEETKNKREYSRTQLHVETFKRKENRLKTMIEEFELNQDYYNNIALLLFENLINLRCWIMVYMENYRCAFEYWSLSESKLKLSVIKNFNEYEKDINNELVEIYKKFNGPPQEFKLEIDVVDGNQIEEFKRNGSVTIDIPLDHPKLSMIDNARLHEFQVFLIGVGSINDEISLSINSSNSFFDRYKGINYKFKTVPRRSQLFTYKSMDNYA</sequence>
<feature type="non-terminal residue" evidence="1">
    <location>
        <position position="1"/>
    </location>
</feature>
<gene>
    <name evidence="1" type="ORF">DHETER_LOCUS4654</name>
</gene>
<keyword evidence="2" id="KW-1185">Reference proteome</keyword>
<evidence type="ECO:0000313" key="2">
    <source>
        <dbReference type="Proteomes" id="UP000789702"/>
    </source>
</evidence>
<accession>A0ACA9LL81</accession>
<reference evidence="1" key="1">
    <citation type="submission" date="2021-06" db="EMBL/GenBank/DDBJ databases">
        <authorList>
            <person name="Kallberg Y."/>
            <person name="Tangrot J."/>
            <person name="Rosling A."/>
        </authorList>
    </citation>
    <scope>NUCLEOTIDE SEQUENCE</scope>
    <source>
        <strain evidence="1">IL203A</strain>
    </source>
</reference>
<dbReference type="Proteomes" id="UP000789702">
    <property type="component" value="Unassembled WGS sequence"/>
</dbReference>
<dbReference type="EMBL" id="CAJVPU010004752">
    <property type="protein sequence ID" value="CAG8537565.1"/>
    <property type="molecule type" value="Genomic_DNA"/>
</dbReference>
<name>A0ACA9LL81_9GLOM</name>
<organism evidence="1 2">
    <name type="scientific">Dentiscutata heterogama</name>
    <dbReference type="NCBI Taxonomy" id="1316150"/>
    <lineage>
        <taxon>Eukaryota</taxon>
        <taxon>Fungi</taxon>
        <taxon>Fungi incertae sedis</taxon>
        <taxon>Mucoromycota</taxon>
        <taxon>Glomeromycotina</taxon>
        <taxon>Glomeromycetes</taxon>
        <taxon>Diversisporales</taxon>
        <taxon>Gigasporaceae</taxon>
        <taxon>Dentiscutata</taxon>
    </lineage>
</organism>
<proteinExistence type="predicted"/>
<comment type="caution">
    <text evidence="1">The sequence shown here is derived from an EMBL/GenBank/DDBJ whole genome shotgun (WGS) entry which is preliminary data.</text>
</comment>